<dbReference type="OrthoDB" id="3390987at2"/>
<name>A0A1C4YKK6_MICVI</name>
<organism evidence="2 3">
    <name type="scientific">Micromonospora viridifaciens</name>
    <dbReference type="NCBI Taxonomy" id="1881"/>
    <lineage>
        <taxon>Bacteria</taxon>
        <taxon>Bacillati</taxon>
        <taxon>Actinomycetota</taxon>
        <taxon>Actinomycetes</taxon>
        <taxon>Micromonosporales</taxon>
        <taxon>Micromonosporaceae</taxon>
        <taxon>Micromonospora</taxon>
    </lineage>
</organism>
<evidence type="ECO:0000313" key="3">
    <source>
        <dbReference type="Proteomes" id="UP000198242"/>
    </source>
</evidence>
<protein>
    <submittedName>
        <fullName evidence="2">Uncharacterized protein</fullName>
    </submittedName>
</protein>
<gene>
    <name evidence="2" type="ORF">GA0074695_4389</name>
</gene>
<dbReference type="Proteomes" id="UP000198242">
    <property type="component" value="Chromosome I"/>
</dbReference>
<dbReference type="AlphaFoldDB" id="A0A1C4YKK6"/>
<feature type="region of interest" description="Disordered" evidence="1">
    <location>
        <begin position="152"/>
        <end position="171"/>
    </location>
</feature>
<reference evidence="3" key="1">
    <citation type="submission" date="2016-06" db="EMBL/GenBank/DDBJ databases">
        <authorList>
            <person name="Varghese N."/>
            <person name="Submissions Spin"/>
        </authorList>
    </citation>
    <scope>NUCLEOTIDE SEQUENCE [LARGE SCALE GENOMIC DNA]</scope>
    <source>
        <strain evidence="3">DSM 43909</strain>
    </source>
</reference>
<sequence>MNPANVRSNIRSLLGLGAVSLAVAGVIVAGQPSSAPEPERPWQPPAGYVLADTVPLEHDHTLRLWTSPTGWYVESLRLGQHKAAVGAGGSSSEYTVSEVLDGLVGAVPVAGAQAVSVGTPGATVRAGVHGGWFLVPASVVLATDDTVPVTPLDASGNPLAEETAVPIDGRG</sequence>
<dbReference type="EMBL" id="LT607411">
    <property type="protein sequence ID" value="SCF21273.1"/>
    <property type="molecule type" value="Genomic_DNA"/>
</dbReference>
<evidence type="ECO:0000256" key="1">
    <source>
        <dbReference type="SAM" id="MobiDB-lite"/>
    </source>
</evidence>
<proteinExistence type="predicted"/>
<dbReference type="RefSeq" id="WP_089007905.1">
    <property type="nucleotide sequence ID" value="NZ_LT607411.1"/>
</dbReference>
<evidence type="ECO:0000313" key="2">
    <source>
        <dbReference type="EMBL" id="SCF21273.1"/>
    </source>
</evidence>
<accession>A0A1C4YKK6</accession>
<keyword evidence="3" id="KW-1185">Reference proteome</keyword>